<sequence length="357" mass="38597">MTYACEKCKGRFAGARALLRADRGASFIVALVFLLVCTMVATVVIASSSVSVERSKKTTKEQQAYFAVSSGIQTARSLACERGSIANLILTRAKPADQLDPGTTSDGSALANWATQAARSIASGSTSPQEMVTKIDSFTVEGATVPEVKLTYSMKTEGAEQYYITIKAELADGGDYAYTLSTTVPAMLEGSTTEGGLVIHWGPNSTEIPVEYTGPVAGMRLSTELQAQCNVWGTTRDSWYTNQWAKCTWKATANSELMVLSDSSHYVCMVYYQGKYYVPVCTTHTGITIIIITLRYDYYGWDMAVKLGSGNYEGSLTAMPADGTYSCQRRAKTVGGDDDDSQLTGTRNFGVQWVEVA</sequence>
<dbReference type="Proteomes" id="UP000199135">
    <property type="component" value="Unassembled WGS sequence"/>
</dbReference>
<evidence type="ECO:0000313" key="3">
    <source>
        <dbReference type="Proteomes" id="UP000199135"/>
    </source>
</evidence>
<proteinExistence type="predicted"/>
<keyword evidence="1" id="KW-0812">Transmembrane</keyword>
<feature type="transmembrane region" description="Helical" evidence="1">
    <location>
        <begin position="27"/>
        <end position="50"/>
    </location>
</feature>
<dbReference type="RefSeq" id="WP_078686932.1">
    <property type="nucleotide sequence ID" value="NZ_FNWT01000002.1"/>
</dbReference>
<accession>A0A1H6I2M8</accession>
<dbReference type="EMBL" id="FNWT01000002">
    <property type="protein sequence ID" value="SEH41745.1"/>
    <property type="molecule type" value="Genomic_DNA"/>
</dbReference>
<reference evidence="2 3" key="1">
    <citation type="submission" date="2016-10" db="EMBL/GenBank/DDBJ databases">
        <authorList>
            <person name="Varghese N."/>
            <person name="Submissions S."/>
        </authorList>
    </citation>
    <scope>NUCLEOTIDE SEQUENCE [LARGE SCALE GENOMIC DNA]</scope>
    <source>
        <strain evidence="2 3">WCP15</strain>
    </source>
</reference>
<comment type="caution">
    <text evidence="2">The sequence shown here is derived from an EMBL/GenBank/DDBJ whole genome shotgun (WGS) entry which is preliminary data.</text>
</comment>
<organism evidence="2 3">
    <name type="scientific">Parafannyhessea umbonata</name>
    <dbReference type="NCBI Taxonomy" id="604330"/>
    <lineage>
        <taxon>Bacteria</taxon>
        <taxon>Bacillati</taxon>
        <taxon>Actinomycetota</taxon>
        <taxon>Coriobacteriia</taxon>
        <taxon>Coriobacteriales</taxon>
        <taxon>Atopobiaceae</taxon>
        <taxon>Parafannyhessea</taxon>
    </lineage>
</organism>
<evidence type="ECO:0000313" key="2">
    <source>
        <dbReference type="EMBL" id="SEH41745.1"/>
    </source>
</evidence>
<gene>
    <name evidence="2" type="ORF">SAMN05216447_10240</name>
</gene>
<keyword evidence="3" id="KW-1185">Reference proteome</keyword>
<keyword evidence="1" id="KW-0472">Membrane</keyword>
<evidence type="ECO:0008006" key="4">
    <source>
        <dbReference type="Google" id="ProtNLM"/>
    </source>
</evidence>
<evidence type="ECO:0000256" key="1">
    <source>
        <dbReference type="SAM" id="Phobius"/>
    </source>
</evidence>
<name>A0A1H6I2M8_9ACTN</name>
<protein>
    <recommendedName>
        <fullName evidence="4">Type 4 fimbrial biogenesis protein PilX N-terminal domain-containing protein</fullName>
    </recommendedName>
</protein>
<keyword evidence="1" id="KW-1133">Transmembrane helix</keyword>